<keyword evidence="3" id="KW-1185">Reference proteome</keyword>
<feature type="signal peptide" evidence="1">
    <location>
        <begin position="1"/>
        <end position="21"/>
    </location>
</feature>
<evidence type="ECO:0000313" key="2">
    <source>
        <dbReference type="EMBL" id="MBC5667995.1"/>
    </source>
</evidence>
<dbReference type="EMBL" id="JACOOZ010000005">
    <property type="protein sequence ID" value="MBC5667995.1"/>
    <property type="molecule type" value="Genomic_DNA"/>
</dbReference>
<protein>
    <recommendedName>
        <fullName evidence="4">Xylosidase/arabinosidase</fullName>
    </recommendedName>
</protein>
<dbReference type="RefSeq" id="WP_118588635.1">
    <property type="nucleotide sequence ID" value="NZ_JACOOZ010000005.1"/>
</dbReference>
<sequence>MRRIFSIILSLAMLFTMPGMAQTLVTTEVKATDVSASGDFTSGNYVGQNLAFVDDSNTSAEAYTYKVSKEGKSGRLIPNNKYAYFKVENNAITQSDNDLFVEVTYYDEGNDFFQVQYNATGSNYKQATINKSNSLTWVTTTVCIDDASFKKAQNGGCDFRIWGRGNSGTTISSIKLTKQSVNPDAEPLGKRTGGTANSEFKGKSFAGYQGWFGTGGQYNSWQHYAYGDADADGTNWPRPGKISIDYFPDVTEYAESSLAQTGFSNLGNGKSTKLFDSNTKDVIDTHFKWMNQYGIDGAAIQRFVGGLTGRTITATQEATQLKKIQNAAEANNRLMYVMYDISGGSQITDSSDTTSISSYVKDMKFDWVYNIEQSLEMLNSNAYATVDGKPVVCVWGFGFSNAENTRPSRRADYEEIIRFFHSRGCYVIIGVPREWRSQSQYIDIYNQADMISPWYVGALGADEGSVDSIYANYLDPDITYCKNNNMDYYPVVFSGFSWTLWQNGKPNMIARNAGQTFWNQAYKLKQRGLDAFYVAMFDEYDEGTAIAKNASDYFDIPTNQYFVTASCDGYWLSSDFQLRVVNEAIKMMKGQRSTVSKVPVAHSNGPIYYRNSFESKYVTCVDSKYNGNYPVDPCFKNNKVLSSSNASGNASIVKNNTAKTGDYLAAFSGNGNGNNSSYIYQISETAIKIKKGMKLSYSMYAVNNGGRNTYVDLLLDDGSYVSARGFASNGVSMGSSSTKGNVGSWSDCSFTFGSDSLVGKSIVGVALAYGGNAGNYSSYFDNIIIEDGEGQGVEETTEAPTQQPTTEAPVSTNMKLSINGYQISSTLEGFRTIYSIKDDDKEASEVGLIYGLTDRISESDMVVGSQNQYVTVAKATDEGKNPFKLSDDVNTTSYTMTMLYGNSGTGMLSSKISVRAYAKLNNGKYVYGDIKTMSIYSVANVLYQQKKMITYSGHNYLYEKILNVVTPGYTKVDYDWSNIIVKGK</sequence>
<dbReference type="CDD" id="cd11576">
    <property type="entry name" value="GH99_GH71_like_2"/>
    <property type="match status" value="1"/>
</dbReference>
<gene>
    <name evidence="2" type="ORF">H8S00_08380</name>
</gene>
<proteinExistence type="predicted"/>
<feature type="chain" id="PRO_5046855221" description="Xylosidase/arabinosidase" evidence="1">
    <location>
        <begin position="22"/>
        <end position="984"/>
    </location>
</feature>
<dbReference type="Gene3D" id="3.20.20.80">
    <property type="entry name" value="Glycosidases"/>
    <property type="match status" value="1"/>
</dbReference>
<evidence type="ECO:0000313" key="3">
    <source>
        <dbReference type="Proteomes" id="UP000597877"/>
    </source>
</evidence>
<reference evidence="2 3" key="1">
    <citation type="submission" date="2020-08" db="EMBL/GenBank/DDBJ databases">
        <title>Genome public.</title>
        <authorList>
            <person name="Liu C."/>
            <person name="Sun Q."/>
        </authorList>
    </citation>
    <scope>NUCLEOTIDE SEQUENCE [LARGE SCALE GENOMIC DNA]</scope>
    <source>
        <strain evidence="2 3">BX4</strain>
    </source>
</reference>
<organism evidence="2 3">
    <name type="scientific">Eubacterium segne</name>
    <dbReference type="NCBI Taxonomy" id="2763045"/>
    <lineage>
        <taxon>Bacteria</taxon>
        <taxon>Bacillati</taxon>
        <taxon>Bacillota</taxon>
        <taxon>Clostridia</taxon>
        <taxon>Eubacteriales</taxon>
        <taxon>Eubacteriaceae</taxon>
        <taxon>Eubacterium</taxon>
    </lineage>
</organism>
<evidence type="ECO:0000256" key="1">
    <source>
        <dbReference type="SAM" id="SignalP"/>
    </source>
</evidence>
<keyword evidence="1" id="KW-0732">Signal</keyword>
<evidence type="ECO:0008006" key="4">
    <source>
        <dbReference type="Google" id="ProtNLM"/>
    </source>
</evidence>
<comment type="caution">
    <text evidence="2">The sequence shown here is derived from an EMBL/GenBank/DDBJ whole genome shotgun (WGS) entry which is preliminary data.</text>
</comment>
<dbReference type="Proteomes" id="UP000597877">
    <property type="component" value="Unassembled WGS sequence"/>
</dbReference>
<accession>A0ABR7F5I7</accession>
<name>A0ABR7F5I7_9FIRM</name>